<dbReference type="EMBL" id="RQHW01000013">
    <property type="protein sequence ID" value="TGN20289.1"/>
    <property type="molecule type" value="Genomic_DNA"/>
</dbReference>
<dbReference type="InterPro" id="IPR025113">
    <property type="entry name" value="TRL-like"/>
</dbReference>
<gene>
    <name evidence="1" type="ORF">EHS15_03470</name>
</gene>
<comment type="caution">
    <text evidence="1">The sequence shown here is derived from an EMBL/GenBank/DDBJ whole genome shotgun (WGS) entry which is preliminary data.</text>
</comment>
<keyword evidence="2" id="KW-1185">Reference proteome</keyword>
<dbReference type="Proteomes" id="UP000298058">
    <property type="component" value="Unassembled WGS sequence"/>
</dbReference>
<dbReference type="AlphaFoldDB" id="A0A4R9M4W9"/>
<proteinExistence type="predicted"/>
<dbReference type="RefSeq" id="WP_135759154.1">
    <property type="nucleotide sequence ID" value="NZ_RQHW01000013.1"/>
</dbReference>
<reference evidence="1" key="1">
    <citation type="journal article" date="2019" name="PLoS Negl. Trop. Dis.">
        <title>Revisiting the worldwide diversity of Leptospira species in the environment.</title>
        <authorList>
            <person name="Vincent A.T."/>
            <person name="Schiettekatte O."/>
            <person name="Bourhy P."/>
            <person name="Veyrier F.J."/>
            <person name="Picardeau M."/>
        </authorList>
    </citation>
    <scope>NUCLEOTIDE SEQUENCE [LARGE SCALE GENOMIC DNA]</scope>
    <source>
        <strain evidence="1">201300427</strain>
    </source>
</reference>
<evidence type="ECO:0000313" key="2">
    <source>
        <dbReference type="Proteomes" id="UP000298058"/>
    </source>
</evidence>
<dbReference type="PROSITE" id="PS51257">
    <property type="entry name" value="PROKAR_LIPOPROTEIN"/>
    <property type="match status" value="1"/>
</dbReference>
<name>A0A4R9M4W9_9LEPT</name>
<protein>
    <submittedName>
        <fullName evidence="1">TRL-like family protein</fullName>
    </submittedName>
</protein>
<dbReference type="Pfam" id="PF13146">
    <property type="entry name" value="TRL"/>
    <property type="match status" value="1"/>
</dbReference>
<organism evidence="1 2">
    <name type="scientific">Leptospira idonii</name>
    <dbReference type="NCBI Taxonomy" id="1193500"/>
    <lineage>
        <taxon>Bacteria</taxon>
        <taxon>Pseudomonadati</taxon>
        <taxon>Spirochaetota</taxon>
        <taxon>Spirochaetia</taxon>
        <taxon>Leptospirales</taxon>
        <taxon>Leptospiraceae</taxon>
        <taxon>Leptospira</taxon>
    </lineage>
</organism>
<dbReference type="OrthoDB" id="338689at2"/>
<sequence>MRKKFLSLLLTTVGCISIQQGNPSLTVFKNNGSQGIFGKSVSWKDEYKMGEACVSSYAGLISIGDASVESAARASKIKDIYSINHVYKTQYFFLQEFCTLVYGL</sequence>
<accession>A0A4R9M4W9</accession>
<evidence type="ECO:0000313" key="1">
    <source>
        <dbReference type="EMBL" id="TGN20289.1"/>
    </source>
</evidence>